<comment type="caution">
    <text evidence="1">The sequence shown here is derived from an EMBL/GenBank/DDBJ whole genome shotgun (WGS) entry which is preliminary data.</text>
</comment>
<reference evidence="1" key="1">
    <citation type="submission" date="2021-06" db="EMBL/GenBank/DDBJ databases">
        <authorList>
            <person name="Kallberg Y."/>
            <person name="Tangrot J."/>
            <person name="Rosling A."/>
        </authorList>
    </citation>
    <scope>NUCLEOTIDE SEQUENCE</scope>
    <source>
        <strain evidence="1">IN212</strain>
    </source>
</reference>
<protein>
    <submittedName>
        <fullName evidence="1">55_t:CDS:1</fullName>
    </submittedName>
</protein>
<sequence length="107" mass="12306">TMSDEPREHVPNIDPKIKAYIDNVCQATVTLLFGKMEEIMNRQAENQKQWNEQIQRSIKDRFKERNEQATPATICSQLETRNELAQGNYPATPVLNDMIIDSAVNKT</sequence>
<name>A0A9N9EL64_9GLOM</name>
<evidence type="ECO:0000313" key="2">
    <source>
        <dbReference type="Proteomes" id="UP000789396"/>
    </source>
</evidence>
<dbReference type="AlphaFoldDB" id="A0A9N9EL64"/>
<dbReference type="OrthoDB" id="2439585at2759"/>
<accession>A0A9N9EL64</accession>
<gene>
    <name evidence="1" type="ORF">RFULGI_LOCUS9762</name>
</gene>
<dbReference type="Proteomes" id="UP000789396">
    <property type="component" value="Unassembled WGS sequence"/>
</dbReference>
<keyword evidence="2" id="KW-1185">Reference proteome</keyword>
<evidence type="ECO:0000313" key="1">
    <source>
        <dbReference type="EMBL" id="CAG8684607.1"/>
    </source>
</evidence>
<feature type="non-terminal residue" evidence="1">
    <location>
        <position position="1"/>
    </location>
</feature>
<proteinExistence type="predicted"/>
<dbReference type="EMBL" id="CAJVPZ010018100">
    <property type="protein sequence ID" value="CAG8684607.1"/>
    <property type="molecule type" value="Genomic_DNA"/>
</dbReference>
<organism evidence="1 2">
    <name type="scientific">Racocetra fulgida</name>
    <dbReference type="NCBI Taxonomy" id="60492"/>
    <lineage>
        <taxon>Eukaryota</taxon>
        <taxon>Fungi</taxon>
        <taxon>Fungi incertae sedis</taxon>
        <taxon>Mucoromycota</taxon>
        <taxon>Glomeromycotina</taxon>
        <taxon>Glomeromycetes</taxon>
        <taxon>Diversisporales</taxon>
        <taxon>Gigasporaceae</taxon>
        <taxon>Racocetra</taxon>
    </lineage>
</organism>